<dbReference type="GO" id="GO:0003723">
    <property type="term" value="F:RNA binding"/>
    <property type="evidence" value="ECO:0007669"/>
    <property type="project" value="TreeGrafter"/>
</dbReference>
<dbReference type="Pfam" id="PF00380">
    <property type="entry name" value="Ribosomal_S9"/>
    <property type="match status" value="1"/>
</dbReference>
<protein>
    <submittedName>
        <fullName evidence="5">28S ribosomal protein S9, mitochondrial</fullName>
    </submittedName>
</protein>
<keyword evidence="3" id="KW-0687">Ribonucleoprotein</keyword>
<proteinExistence type="inferred from homology"/>
<dbReference type="AlphaFoldDB" id="A0A0N4ZVK8"/>
<dbReference type="PANTHER" id="PTHR21569">
    <property type="entry name" value="RIBOSOMAL PROTEIN S9"/>
    <property type="match status" value="1"/>
</dbReference>
<evidence type="ECO:0000313" key="5">
    <source>
        <dbReference type="WBParaSite" id="PTRK_0001261100.1"/>
    </source>
</evidence>
<evidence type="ECO:0000256" key="3">
    <source>
        <dbReference type="ARBA" id="ARBA00023274"/>
    </source>
</evidence>
<dbReference type="GO" id="GO:0003735">
    <property type="term" value="F:structural constituent of ribosome"/>
    <property type="evidence" value="ECO:0007669"/>
    <property type="project" value="InterPro"/>
</dbReference>
<keyword evidence="4" id="KW-1185">Reference proteome</keyword>
<dbReference type="PANTHER" id="PTHR21569:SF1">
    <property type="entry name" value="SMALL RIBOSOMAL SUBUNIT PROTEIN US9M"/>
    <property type="match status" value="1"/>
</dbReference>
<dbReference type="GO" id="GO:0006412">
    <property type="term" value="P:translation"/>
    <property type="evidence" value="ECO:0007669"/>
    <property type="project" value="InterPro"/>
</dbReference>
<dbReference type="Gene3D" id="3.30.230.10">
    <property type="match status" value="1"/>
</dbReference>
<sequence length="402" mass="45483">MLLVRSKNFFIKSGLYSIQSIPFLSSTATSEEKFHTTTVDPTPVILNNDDDFAHTRRLKGIGRALNTYIARSKDNARMMAKERSDFDIGKRHLANIMGLDYQTMTQEDIDRSIEYLFPSGLTDPKARPVMKRPEEILPKFYKLDFDDEGRPLDSLFFTLKPKFYKLLSEIGEKTKKLVKYQGHEDTSLTNNNLILSGSTWYTKEKLSKVLGDILTDEMYANWIVAFDYLASLPNSYLEEEFIMKYRDVISSGDKKDTVFGVQIPEPYLDSTSNKRCAKVSSKCKSSTAEVIVKDAGTGKYLINGHDYSCFRSLLARECLVAPLIVANVLGKVDIEVTTGGDGGLSAIPRAVRHSVSLCVAALYPNERQKLKLCGLLTLDPRKKERSKVNQPGARAKWIWKRR</sequence>
<dbReference type="Proteomes" id="UP000038045">
    <property type="component" value="Unplaced"/>
</dbReference>
<evidence type="ECO:0000313" key="4">
    <source>
        <dbReference type="Proteomes" id="UP000038045"/>
    </source>
</evidence>
<comment type="similarity">
    <text evidence="1">Belongs to the universal ribosomal protein uS9 family.</text>
</comment>
<dbReference type="InterPro" id="IPR000754">
    <property type="entry name" value="Ribosomal_uS9"/>
</dbReference>
<name>A0A0N4ZVK8_PARTI</name>
<dbReference type="SUPFAM" id="SSF54211">
    <property type="entry name" value="Ribosomal protein S5 domain 2-like"/>
    <property type="match status" value="1"/>
</dbReference>
<evidence type="ECO:0000256" key="1">
    <source>
        <dbReference type="ARBA" id="ARBA00005251"/>
    </source>
</evidence>
<reference evidence="5" key="1">
    <citation type="submission" date="2017-02" db="UniProtKB">
        <authorList>
            <consortium name="WormBaseParasite"/>
        </authorList>
    </citation>
    <scope>IDENTIFICATION</scope>
</reference>
<dbReference type="GO" id="GO:0005763">
    <property type="term" value="C:mitochondrial small ribosomal subunit"/>
    <property type="evidence" value="ECO:0007669"/>
    <property type="project" value="TreeGrafter"/>
</dbReference>
<evidence type="ECO:0000256" key="2">
    <source>
        <dbReference type="ARBA" id="ARBA00022980"/>
    </source>
</evidence>
<dbReference type="InterPro" id="IPR014721">
    <property type="entry name" value="Ribsml_uS5_D2-typ_fold_subgr"/>
</dbReference>
<dbReference type="STRING" id="131310.A0A0N4ZVK8"/>
<organism evidence="4 5">
    <name type="scientific">Parastrongyloides trichosuri</name>
    <name type="common">Possum-specific nematode worm</name>
    <dbReference type="NCBI Taxonomy" id="131310"/>
    <lineage>
        <taxon>Eukaryota</taxon>
        <taxon>Metazoa</taxon>
        <taxon>Ecdysozoa</taxon>
        <taxon>Nematoda</taxon>
        <taxon>Chromadorea</taxon>
        <taxon>Rhabditida</taxon>
        <taxon>Tylenchina</taxon>
        <taxon>Panagrolaimomorpha</taxon>
        <taxon>Strongyloidoidea</taxon>
        <taxon>Strongyloididae</taxon>
        <taxon>Parastrongyloides</taxon>
    </lineage>
</organism>
<dbReference type="InterPro" id="IPR020568">
    <property type="entry name" value="Ribosomal_Su5_D2-typ_SF"/>
</dbReference>
<accession>A0A0N4ZVK8</accession>
<dbReference type="WBParaSite" id="PTRK_0001261100.1">
    <property type="protein sequence ID" value="PTRK_0001261100.1"/>
    <property type="gene ID" value="PTRK_0001261100"/>
</dbReference>
<keyword evidence="2" id="KW-0689">Ribosomal protein</keyword>